<feature type="region of interest" description="Disordered" evidence="1">
    <location>
        <begin position="1"/>
        <end position="21"/>
    </location>
</feature>
<feature type="compositionally biased region" description="Polar residues" evidence="1">
    <location>
        <begin position="1"/>
        <end position="12"/>
    </location>
</feature>
<proteinExistence type="predicted"/>
<comment type="caution">
    <text evidence="2">The sequence shown here is derived from an EMBL/GenBank/DDBJ whole genome shotgun (WGS) entry which is preliminary data.</text>
</comment>
<evidence type="ECO:0000313" key="2">
    <source>
        <dbReference type="EMBL" id="KAG8470669.1"/>
    </source>
</evidence>
<dbReference type="AlphaFoldDB" id="A0A8J5XU72"/>
<name>A0A8J5XU72_DIALT</name>
<dbReference type="Proteomes" id="UP000751190">
    <property type="component" value="Unassembled WGS sequence"/>
</dbReference>
<protein>
    <submittedName>
        <fullName evidence="2">Uncharacterized protein</fullName>
    </submittedName>
</protein>
<dbReference type="EMBL" id="JAGTXO010000001">
    <property type="protein sequence ID" value="KAG8470669.1"/>
    <property type="molecule type" value="Genomic_DNA"/>
</dbReference>
<evidence type="ECO:0000256" key="1">
    <source>
        <dbReference type="SAM" id="MobiDB-lite"/>
    </source>
</evidence>
<accession>A0A8J5XU72</accession>
<gene>
    <name evidence="2" type="ORF">KFE25_009090</name>
</gene>
<sequence length="311" mass="34038">MAPTGPSRNQPAVTEMATSPLSRLPRSPLRIRRAFSATTLLDALRELARNDSARDALMAELGPLLARRPRQRAAHSVETRTLAALVLGLGVLVLVTRSAHNHEASARVLALAATPPQPPALPPRPTSTKLELAVLGACGTVAGLGLARWRPARVLLRRFSAALVEAAMSNGAVHVHVPPQPLTSVLGHARRIAHALLPSSAVEWLLVALNVLLVSRLYLFTQSLEFVAVIDWIHMLLPRTEWLRRFKTFCEAQMRARPGLSALQRSFRMMPLPTRDAAQAHASSISAVHSWLGQPALRLRRLVQHRMSSTY</sequence>
<keyword evidence="3" id="KW-1185">Reference proteome</keyword>
<reference evidence="2" key="1">
    <citation type="submission" date="2021-05" db="EMBL/GenBank/DDBJ databases">
        <title>The genome of the haptophyte Pavlova lutheri (Diacronema luteri, Pavlovales) - a model for lipid biosynthesis in eukaryotic algae.</title>
        <authorList>
            <person name="Hulatt C.J."/>
            <person name="Posewitz M.C."/>
        </authorList>
    </citation>
    <scope>NUCLEOTIDE SEQUENCE</scope>
    <source>
        <strain evidence="2">NIVA-4/92</strain>
    </source>
</reference>
<evidence type="ECO:0000313" key="3">
    <source>
        <dbReference type="Proteomes" id="UP000751190"/>
    </source>
</evidence>
<organism evidence="2 3">
    <name type="scientific">Diacronema lutheri</name>
    <name type="common">Unicellular marine alga</name>
    <name type="synonym">Monochrysis lutheri</name>
    <dbReference type="NCBI Taxonomy" id="2081491"/>
    <lineage>
        <taxon>Eukaryota</taxon>
        <taxon>Haptista</taxon>
        <taxon>Haptophyta</taxon>
        <taxon>Pavlovophyceae</taxon>
        <taxon>Pavlovales</taxon>
        <taxon>Pavlovaceae</taxon>
        <taxon>Diacronema</taxon>
    </lineage>
</organism>